<reference evidence="1" key="1">
    <citation type="submission" date="2023-04" db="EMBL/GenBank/DDBJ databases">
        <authorList>
            <person name="Vijverberg K."/>
            <person name="Xiong W."/>
            <person name="Schranz E."/>
        </authorList>
    </citation>
    <scope>NUCLEOTIDE SEQUENCE</scope>
</reference>
<sequence length="155" mass="18403">MVATIIERGPLLVPTVPVRLRHSASGRRGFIKHFKSGDDFKSDKIESLISFHHRWTTNSPMLWPMDMVPGFAWGTYFWKYTSRMMRGMFEKIEEFREFKQANPESKKGHKYTIPGFMLLLKIWILETFPEATKFYIRTLTELPQMRVWRSKSPLN</sequence>
<evidence type="ECO:0000313" key="1">
    <source>
        <dbReference type="EMBL" id="CAI9279084.1"/>
    </source>
</evidence>
<keyword evidence="2" id="KW-1185">Reference proteome</keyword>
<protein>
    <submittedName>
        <fullName evidence="1">Uncharacterized protein</fullName>
    </submittedName>
</protein>
<accession>A0AA36E0V0</accession>
<proteinExistence type="predicted"/>
<gene>
    <name evidence="1" type="ORF">LSALG_LOCUS18910</name>
</gene>
<dbReference type="Proteomes" id="UP001177003">
    <property type="component" value="Chromosome 4"/>
</dbReference>
<dbReference type="EMBL" id="OX465080">
    <property type="protein sequence ID" value="CAI9279084.1"/>
    <property type="molecule type" value="Genomic_DNA"/>
</dbReference>
<name>A0AA36E0V0_LACSI</name>
<dbReference type="AlphaFoldDB" id="A0AA36E0V0"/>
<evidence type="ECO:0000313" key="2">
    <source>
        <dbReference type="Proteomes" id="UP001177003"/>
    </source>
</evidence>
<organism evidence="1 2">
    <name type="scientific">Lactuca saligna</name>
    <name type="common">Willowleaf lettuce</name>
    <dbReference type="NCBI Taxonomy" id="75948"/>
    <lineage>
        <taxon>Eukaryota</taxon>
        <taxon>Viridiplantae</taxon>
        <taxon>Streptophyta</taxon>
        <taxon>Embryophyta</taxon>
        <taxon>Tracheophyta</taxon>
        <taxon>Spermatophyta</taxon>
        <taxon>Magnoliopsida</taxon>
        <taxon>eudicotyledons</taxon>
        <taxon>Gunneridae</taxon>
        <taxon>Pentapetalae</taxon>
        <taxon>asterids</taxon>
        <taxon>campanulids</taxon>
        <taxon>Asterales</taxon>
        <taxon>Asteraceae</taxon>
        <taxon>Cichorioideae</taxon>
        <taxon>Cichorieae</taxon>
        <taxon>Lactucinae</taxon>
        <taxon>Lactuca</taxon>
    </lineage>
</organism>